<keyword evidence="2" id="KW-0752">Steroid biosynthesis</keyword>
<keyword evidence="2" id="KW-0443">Lipid metabolism</keyword>
<accession>A0A8R1DTK0</accession>
<dbReference type="GO" id="GO:0016491">
    <property type="term" value="F:oxidoreductase activity"/>
    <property type="evidence" value="ECO:0007669"/>
    <property type="project" value="UniProtKB-KW"/>
</dbReference>
<dbReference type="EnsemblMetazoa" id="CJA11807.1">
    <property type="protein sequence ID" value="CJA11807.1"/>
    <property type="gene ID" value="WBGene00131011"/>
</dbReference>
<reference evidence="8" key="1">
    <citation type="submission" date="2010-08" db="EMBL/GenBank/DDBJ databases">
        <authorList>
            <consortium name="Caenorhabditis japonica Sequencing Consortium"/>
            <person name="Wilson R.K."/>
        </authorList>
    </citation>
    <scope>NUCLEOTIDE SEQUENCE [LARGE SCALE GENOMIC DNA]</scope>
    <source>
        <strain evidence="8">DF5081</strain>
    </source>
</reference>
<dbReference type="PANTHER" id="PTHR43086:SF2">
    <property type="entry name" value="HYDROXYSTEROID DEHYDROGENASE-LIKE PROTEIN 1"/>
    <property type="match status" value="1"/>
</dbReference>
<dbReference type="SUPFAM" id="SSF51735">
    <property type="entry name" value="NAD(P)-binding Rossmann-fold domains"/>
    <property type="match status" value="1"/>
</dbReference>
<evidence type="ECO:0000256" key="2">
    <source>
        <dbReference type="ARBA" id="ARBA00022955"/>
    </source>
</evidence>
<dbReference type="GO" id="GO:0030497">
    <property type="term" value="P:fatty acid elongation"/>
    <property type="evidence" value="ECO:0007669"/>
    <property type="project" value="TreeGrafter"/>
</dbReference>
<keyword evidence="3" id="KW-0560">Oxidoreductase</keyword>
<dbReference type="PANTHER" id="PTHR43086">
    <property type="entry name" value="VERY-LONG-CHAIN 3-OXOOACYL-COA REDUCTASE"/>
    <property type="match status" value="1"/>
</dbReference>
<dbReference type="InterPro" id="IPR002347">
    <property type="entry name" value="SDR_fam"/>
</dbReference>
<name>A0A8R1DTK0_CAEJA</name>
<evidence type="ECO:0000256" key="4">
    <source>
        <dbReference type="ARBA" id="ARBA00038261"/>
    </source>
</evidence>
<dbReference type="InterPro" id="IPR038108">
    <property type="entry name" value="RPN13_DEUBAD_sf"/>
</dbReference>
<keyword evidence="1" id="KW-0521">NADP</keyword>
<keyword evidence="8" id="KW-1185">Reference proteome</keyword>
<evidence type="ECO:0000256" key="3">
    <source>
        <dbReference type="ARBA" id="ARBA00023002"/>
    </source>
</evidence>
<evidence type="ECO:0000256" key="1">
    <source>
        <dbReference type="ARBA" id="ARBA00022857"/>
    </source>
</evidence>
<evidence type="ECO:0000313" key="7">
    <source>
        <dbReference type="EnsemblMetazoa" id="CJA11807.1"/>
    </source>
</evidence>
<sequence>MTCQCFLTGAGYVALAAVAYRFLTIVSNIVGPYLLLSPIDLKKRAGASWAVVTGATDGIGKAYAFELARRGFNVFLVSRTQSKLDETKKEINEKYANVEIRTAAYDFTNASTAGYKELLATLNQVDIGVLINNVGLSYEYPDVLHKVDGGIERLANITTINTLPPTLLSSGILPQMVARKAGVIVNVGSSAGANQMALWAVYSATKAADTLGHALQTGQLGPVLAQFGMNEETVQAASQGDLRGFAKNLTKAEGQPEQGESSEEPKPRRCAKDRWDELVKDYAVHMLNSKKSLLETGSLDDVSTFPFAAHMRFTCMDQKQAREINASIGAFNDFPPIFFPVL</sequence>
<reference evidence="7" key="2">
    <citation type="submission" date="2022-06" db="UniProtKB">
        <authorList>
            <consortium name="EnsemblMetazoa"/>
        </authorList>
    </citation>
    <scope>IDENTIFICATION</scope>
    <source>
        <strain evidence="7">DF5081</strain>
    </source>
</reference>
<dbReference type="Proteomes" id="UP000005237">
    <property type="component" value="Unassembled WGS sequence"/>
</dbReference>
<dbReference type="Gene3D" id="3.40.50.720">
    <property type="entry name" value="NAD(P)-binding Rossmann-like Domain"/>
    <property type="match status" value="1"/>
</dbReference>
<keyword evidence="6" id="KW-0472">Membrane</keyword>
<feature type="transmembrane region" description="Helical" evidence="6">
    <location>
        <begin position="12"/>
        <end position="36"/>
    </location>
</feature>
<keyword evidence="6" id="KW-1133">Transmembrane helix</keyword>
<dbReference type="Gene3D" id="1.10.2020.20">
    <property type="match status" value="1"/>
</dbReference>
<dbReference type="CDD" id="cd05356">
    <property type="entry name" value="17beta-HSD1_like_SDR_c"/>
    <property type="match status" value="1"/>
</dbReference>
<dbReference type="GO" id="GO:0006694">
    <property type="term" value="P:steroid biosynthetic process"/>
    <property type="evidence" value="ECO:0007669"/>
    <property type="project" value="UniProtKB-KW"/>
</dbReference>
<dbReference type="AlphaFoldDB" id="A0A8R1DTK0"/>
<evidence type="ECO:0000313" key="8">
    <source>
        <dbReference type="Proteomes" id="UP000005237"/>
    </source>
</evidence>
<dbReference type="GO" id="GO:0005783">
    <property type="term" value="C:endoplasmic reticulum"/>
    <property type="evidence" value="ECO:0007669"/>
    <property type="project" value="TreeGrafter"/>
</dbReference>
<evidence type="ECO:0008006" key="9">
    <source>
        <dbReference type="Google" id="ProtNLM"/>
    </source>
</evidence>
<evidence type="ECO:0000256" key="5">
    <source>
        <dbReference type="SAM" id="MobiDB-lite"/>
    </source>
</evidence>
<comment type="similarity">
    <text evidence="4">Belongs to the short-chain dehydrogenases/reductases (SDR) family. 17-beta-HSD 3 subfamily.</text>
</comment>
<keyword evidence="6" id="KW-0812">Transmembrane</keyword>
<dbReference type="InterPro" id="IPR036291">
    <property type="entry name" value="NAD(P)-bd_dom_sf"/>
</dbReference>
<protein>
    <recommendedName>
        <fullName evidence="9">Very-long-chain 3-oxoacyl-CoA reductase</fullName>
    </recommendedName>
</protein>
<proteinExistence type="inferred from homology"/>
<dbReference type="PRINTS" id="PR00081">
    <property type="entry name" value="GDHRDH"/>
</dbReference>
<keyword evidence="2" id="KW-0444">Lipid biosynthesis</keyword>
<organism evidence="7 8">
    <name type="scientific">Caenorhabditis japonica</name>
    <dbReference type="NCBI Taxonomy" id="281687"/>
    <lineage>
        <taxon>Eukaryota</taxon>
        <taxon>Metazoa</taxon>
        <taxon>Ecdysozoa</taxon>
        <taxon>Nematoda</taxon>
        <taxon>Chromadorea</taxon>
        <taxon>Rhabditida</taxon>
        <taxon>Rhabditina</taxon>
        <taxon>Rhabditomorpha</taxon>
        <taxon>Rhabditoidea</taxon>
        <taxon>Rhabditidae</taxon>
        <taxon>Peloderinae</taxon>
        <taxon>Caenorhabditis</taxon>
    </lineage>
</organism>
<evidence type="ECO:0000256" key="6">
    <source>
        <dbReference type="SAM" id="Phobius"/>
    </source>
</evidence>
<feature type="region of interest" description="Disordered" evidence="5">
    <location>
        <begin position="251"/>
        <end position="270"/>
    </location>
</feature>
<dbReference type="Pfam" id="PF00106">
    <property type="entry name" value="adh_short"/>
    <property type="match status" value="1"/>
</dbReference>